<dbReference type="Pfam" id="PF00005">
    <property type="entry name" value="ABC_tran"/>
    <property type="match status" value="1"/>
</dbReference>
<feature type="non-terminal residue" evidence="7">
    <location>
        <position position="1"/>
    </location>
</feature>
<dbReference type="PANTHER" id="PTHR43820:SF4">
    <property type="entry name" value="HIGH-AFFINITY BRANCHED-CHAIN AMINO ACID TRANSPORT ATP-BINDING PROTEIN LIVF"/>
    <property type="match status" value="1"/>
</dbReference>
<dbReference type="GO" id="GO:0016887">
    <property type="term" value="F:ATP hydrolysis activity"/>
    <property type="evidence" value="ECO:0007669"/>
    <property type="project" value="InterPro"/>
</dbReference>
<dbReference type="InterPro" id="IPR017871">
    <property type="entry name" value="ABC_transporter-like_CS"/>
</dbReference>
<dbReference type="InterPro" id="IPR027417">
    <property type="entry name" value="P-loop_NTPase"/>
</dbReference>
<dbReference type="SMART" id="SM00382">
    <property type="entry name" value="AAA"/>
    <property type="match status" value="1"/>
</dbReference>
<dbReference type="PROSITE" id="PS00211">
    <property type="entry name" value="ABC_TRANSPORTER_1"/>
    <property type="match status" value="1"/>
</dbReference>
<feature type="non-terminal residue" evidence="7">
    <location>
        <position position="259"/>
    </location>
</feature>
<feature type="domain" description="ABC transporter" evidence="6">
    <location>
        <begin position="1"/>
        <end position="227"/>
    </location>
</feature>
<evidence type="ECO:0000259" key="6">
    <source>
        <dbReference type="PROSITE" id="PS50893"/>
    </source>
</evidence>
<dbReference type="InterPro" id="IPR003439">
    <property type="entry name" value="ABC_transporter-like_ATP-bd"/>
</dbReference>
<evidence type="ECO:0000256" key="3">
    <source>
        <dbReference type="ARBA" id="ARBA00022741"/>
    </source>
</evidence>
<keyword evidence="5" id="KW-0029">Amino-acid transport</keyword>
<evidence type="ECO:0000313" key="7">
    <source>
        <dbReference type="EMBL" id="SVC68943.1"/>
    </source>
</evidence>
<accession>A0A382P6D0</accession>
<keyword evidence="2" id="KW-0813">Transport</keyword>
<dbReference type="CDD" id="cd03224">
    <property type="entry name" value="ABC_TM1139_LivF_branched"/>
    <property type="match status" value="1"/>
</dbReference>
<comment type="similarity">
    <text evidence="1">Belongs to the ABC transporter superfamily.</text>
</comment>
<sequence>VSYGQHRALDNISVQIAKGEVVVILGANGAGKSSLLRAIAGLLEGHCEGDISFEGISLLGRSPDEIVTDGIVLVPEGRAIFGDLNVEENLLLGAYNERAREKELANLDRVLNLFPKLRERRRQITRTMSGGEQQMVAVGRALMSDPAILMLDEPSLGLSPLLSKELFQVLSLIRETGPGVLVVEQNAKLSLAIADRGYLIENGQIVGANDAASLSADPAIQAAYLGGKPGASAGQSIAPEAGQALDRVFVTPAGLDSDA</sequence>
<gene>
    <name evidence="7" type="ORF">METZ01_LOCUS321797</name>
</gene>
<dbReference type="AlphaFoldDB" id="A0A382P6D0"/>
<dbReference type="Gene3D" id="3.40.50.300">
    <property type="entry name" value="P-loop containing nucleotide triphosphate hydrolases"/>
    <property type="match status" value="1"/>
</dbReference>
<dbReference type="InterPro" id="IPR003593">
    <property type="entry name" value="AAA+_ATPase"/>
</dbReference>
<name>A0A382P6D0_9ZZZZ</name>
<reference evidence="7" key="1">
    <citation type="submission" date="2018-05" db="EMBL/GenBank/DDBJ databases">
        <authorList>
            <person name="Lanie J.A."/>
            <person name="Ng W.-L."/>
            <person name="Kazmierczak K.M."/>
            <person name="Andrzejewski T.M."/>
            <person name="Davidsen T.M."/>
            <person name="Wayne K.J."/>
            <person name="Tettelin H."/>
            <person name="Glass J.I."/>
            <person name="Rusch D."/>
            <person name="Podicherti R."/>
            <person name="Tsui H.-C.T."/>
            <person name="Winkler M.E."/>
        </authorList>
    </citation>
    <scope>NUCLEOTIDE SEQUENCE</scope>
</reference>
<dbReference type="EMBL" id="UINC01105189">
    <property type="protein sequence ID" value="SVC68943.1"/>
    <property type="molecule type" value="Genomic_DNA"/>
</dbReference>
<dbReference type="GO" id="GO:0015807">
    <property type="term" value="P:L-amino acid transport"/>
    <property type="evidence" value="ECO:0007669"/>
    <property type="project" value="TreeGrafter"/>
</dbReference>
<evidence type="ECO:0000256" key="1">
    <source>
        <dbReference type="ARBA" id="ARBA00005417"/>
    </source>
</evidence>
<dbReference type="GO" id="GO:0015658">
    <property type="term" value="F:branched-chain amino acid transmembrane transporter activity"/>
    <property type="evidence" value="ECO:0007669"/>
    <property type="project" value="TreeGrafter"/>
</dbReference>
<evidence type="ECO:0000256" key="5">
    <source>
        <dbReference type="ARBA" id="ARBA00022970"/>
    </source>
</evidence>
<proteinExistence type="inferred from homology"/>
<dbReference type="GO" id="GO:0005524">
    <property type="term" value="F:ATP binding"/>
    <property type="evidence" value="ECO:0007669"/>
    <property type="project" value="UniProtKB-KW"/>
</dbReference>
<keyword evidence="4" id="KW-0067">ATP-binding</keyword>
<dbReference type="PROSITE" id="PS50893">
    <property type="entry name" value="ABC_TRANSPORTER_2"/>
    <property type="match status" value="1"/>
</dbReference>
<dbReference type="SUPFAM" id="SSF52540">
    <property type="entry name" value="P-loop containing nucleoside triphosphate hydrolases"/>
    <property type="match status" value="1"/>
</dbReference>
<organism evidence="7">
    <name type="scientific">marine metagenome</name>
    <dbReference type="NCBI Taxonomy" id="408172"/>
    <lineage>
        <taxon>unclassified sequences</taxon>
        <taxon>metagenomes</taxon>
        <taxon>ecological metagenomes</taxon>
    </lineage>
</organism>
<protein>
    <recommendedName>
        <fullName evidence="6">ABC transporter domain-containing protein</fullName>
    </recommendedName>
</protein>
<dbReference type="PANTHER" id="PTHR43820">
    <property type="entry name" value="HIGH-AFFINITY BRANCHED-CHAIN AMINO ACID TRANSPORT ATP-BINDING PROTEIN LIVF"/>
    <property type="match status" value="1"/>
</dbReference>
<evidence type="ECO:0000256" key="2">
    <source>
        <dbReference type="ARBA" id="ARBA00022448"/>
    </source>
</evidence>
<evidence type="ECO:0000256" key="4">
    <source>
        <dbReference type="ARBA" id="ARBA00022840"/>
    </source>
</evidence>
<keyword evidence="3" id="KW-0547">Nucleotide-binding</keyword>
<dbReference type="InterPro" id="IPR052156">
    <property type="entry name" value="BCAA_Transport_ATP-bd_LivF"/>
</dbReference>